<dbReference type="OrthoDB" id="9808602at2"/>
<dbReference type="AlphaFoldDB" id="A0A165INY4"/>
<proteinExistence type="predicted"/>
<comment type="caution">
    <text evidence="2">The sequence shown here is derived from an EMBL/GenBank/DDBJ whole genome shotgun (WGS) entry which is preliminary data.</text>
</comment>
<dbReference type="PANTHER" id="PTHR43245">
    <property type="entry name" value="BIFUNCTIONAL POLYMYXIN RESISTANCE PROTEIN ARNA"/>
    <property type="match status" value="1"/>
</dbReference>
<dbReference type="Pfam" id="PF01370">
    <property type="entry name" value="Epimerase"/>
    <property type="match status" value="1"/>
</dbReference>
<evidence type="ECO:0000313" key="3">
    <source>
        <dbReference type="Proteomes" id="UP000076510"/>
    </source>
</evidence>
<dbReference type="SUPFAM" id="SSF51735">
    <property type="entry name" value="NAD(P)-binding Rossmann-fold domains"/>
    <property type="match status" value="1"/>
</dbReference>
<evidence type="ECO:0000313" key="2">
    <source>
        <dbReference type="EMBL" id="KZE43904.1"/>
    </source>
</evidence>
<feature type="domain" description="NAD-dependent epimerase/dehydratase" evidence="1">
    <location>
        <begin position="3"/>
        <end position="158"/>
    </location>
</feature>
<dbReference type="RefSeq" id="WP_063191915.1">
    <property type="nucleotide sequence ID" value="NZ_LQQY01000045.1"/>
</dbReference>
<reference evidence="3" key="1">
    <citation type="submission" date="2016-01" db="EMBL/GenBank/DDBJ databases">
        <title>Whole genome sequencing of Bhargavaea cecembensis T14.</title>
        <authorList>
            <person name="Hong K.W."/>
        </authorList>
    </citation>
    <scope>NUCLEOTIDE SEQUENCE [LARGE SCALE GENOMIC DNA]</scope>
    <source>
        <strain evidence="3">M19</strain>
    </source>
</reference>
<dbReference type="InterPro" id="IPR001509">
    <property type="entry name" value="Epimerase_deHydtase"/>
</dbReference>
<organism evidence="2 3">
    <name type="scientific">Rossellomorea marisflavi</name>
    <dbReference type="NCBI Taxonomy" id="189381"/>
    <lineage>
        <taxon>Bacteria</taxon>
        <taxon>Bacillati</taxon>
        <taxon>Bacillota</taxon>
        <taxon>Bacilli</taxon>
        <taxon>Bacillales</taxon>
        <taxon>Bacillaceae</taxon>
        <taxon>Rossellomorea</taxon>
    </lineage>
</organism>
<dbReference type="InterPro" id="IPR050177">
    <property type="entry name" value="Lipid_A_modif_metabolic_enz"/>
</dbReference>
<gene>
    <name evidence="2" type="ORF">AV649_08660</name>
</gene>
<evidence type="ECO:0000259" key="1">
    <source>
        <dbReference type="Pfam" id="PF01370"/>
    </source>
</evidence>
<name>A0A165INY4_9BACI</name>
<accession>A0A165INY4</accession>
<protein>
    <recommendedName>
        <fullName evidence="1">NAD-dependent epimerase/dehydratase domain-containing protein</fullName>
    </recommendedName>
</protein>
<dbReference type="EMBL" id="LQQY01000045">
    <property type="protein sequence ID" value="KZE43904.1"/>
    <property type="molecule type" value="Genomic_DNA"/>
</dbReference>
<dbReference type="Proteomes" id="UP000076510">
    <property type="component" value="Unassembled WGS sequence"/>
</dbReference>
<dbReference type="Gene3D" id="3.40.50.720">
    <property type="entry name" value="NAD(P)-binding Rossmann-like Domain"/>
    <property type="match status" value="1"/>
</dbReference>
<dbReference type="InterPro" id="IPR036291">
    <property type="entry name" value="NAD(P)-bd_dom_sf"/>
</dbReference>
<sequence>MKILITGKNGFITKSLIEYLKSKEEVKFVTAISVKDDAWKEMNFSNFDVIVHLAALVHSKERNIGIEAYYKVNRDLTAELAMKAKCEGVRQFIFMSTMAVYGLIGEINQRVVIGPNTIPNPNTYYGKSKMDAEILLSNLNEENFKVVIVRPPMVYGDKCPGNFQKLQNLSKKTLIFPYIRNERSMIHINKLVQELFVYMNEHKCGIYHPQDSNYTMTSVLMKNLALKNGRKIHLSKTLGNIISLLFKKNKIVKKVFGNLVYESNL</sequence>
<dbReference type="PANTHER" id="PTHR43245:SF58">
    <property type="entry name" value="BLL5923 PROTEIN"/>
    <property type="match status" value="1"/>
</dbReference>